<comment type="caution">
    <text evidence="1">The sequence shown here is derived from an EMBL/GenBank/DDBJ whole genome shotgun (WGS) entry which is preliminary data.</text>
</comment>
<protein>
    <submittedName>
        <fullName evidence="1">Uncharacterized protein</fullName>
    </submittedName>
</protein>
<dbReference type="PANTHER" id="PTHR46975:SF2">
    <property type="entry name" value="PROTEIN SWEETIE"/>
    <property type="match status" value="1"/>
</dbReference>
<gene>
    <name evidence="1" type="ORF">F2P56_021532</name>
</gene>
<name>A0A833TXB2_JUGRE</name>
<dbReference type="PANTHER" id="PTHR46975">
    <property type="entry name" value="PROTEIN SWEETIE"/>
    <property type="match status" value="1"/>
</dbReference>
<organism evidence="1 2">
    <name type="scientific">Juglans regia</name>
    <name type="common">English walnut</name>
    <dbReference type="NCBI Taxonomy" id="51240"/>
    <lineage>
        <taxon>Eukaryota</taxon>
        <taxon>Viridiplantae</taxon>
        <taxon>Streptophyta</taxon>
        <taxon>Embryophyta</taxon>
        <taxon>Tracheophyta</taxon>
        <taxon>Spermatophyta</taxon>
        <taxon>Magnoliopsida</taxon>
        <taxon>eudicotyledons</taxon>
        <taxon>Gunneridae</taxon>
        <taxon>Pentapetalae</taxon>
        <taxon>rosids</taxon>
        <taxon>fabids</taxon>
        <taxon>Fagales</taxon>
        <taxon>Juglandaceae</taxon>
        <taxon>Juglans</taxon>
    </lineage>
</organism>
<dbReference type="EMBL" id="LIHL02000010">
    <property type="protein sequence ID" value="KAF5457431.1"/>
    <property type="molecule type" value="Genomic_DNA"/>
</dbReference>
<reference evidence="1" key="2">
    <citation type="submission" date="2020-03" db="EMBL/GenBank/DDBJ databases">
        <title>Walnut 2.0.</title>
        <authorList>
            <person name="Marrano A."/>
            <person name="Britton M."/>
            <person name="Zimin A.V."/>
            <person name="Zaini P.A."/>
            <person name="Workman R."/>
            <person name="Puiu D."/>
            <person name="Bianco L."/>
            <person name="Allen B.J."/>
            <person name="Troggio M."/>
            <person name="Leslie C.A."/>
            <person name="Timp W."/>
            <person name="Dendekar A."/>
            <person name="Salzberg S.L."/>
            <person name="Neale D.B."/>
        </authorList>
    </citation>
    <scope>NUCLEOTIDE SEQUENCE</scope>
    <source>
        <tissue evidence="1">Leaves</tissue>
    </source>
</reference>
<evidence type="ECO:0000313" key="1">
    <source>
        <dbReference type="EMBL" id="KAF5457431.1"/>
    </source>
</evidence>
<dbReference type="AlphaFoldDB" id="A0A833TXB2"/>
<dbReference type="Gramene" id="Jr10_05020_p1">
    <property type="protein sequence ID" value="cds.Jr10_05020_p1"/>
    <property type="gene ID" value="Jr10_05020"/>
</dbReference>
<sequence>MLPLRVCMSQCVSLSEANRICAAENSKLGDDGVQYLRAVIGTCLNVIANLTKDCIEGIHVLENKRSDLRKLLQMKLAFSAEQTISFAKLVHEIQCLGQSKDIHPIYFTLFMYCTECIRTLLIDVNIQVQAIGLQVLKSMVQKGLSNGYNAFVTFLVGEHIRDIFTIIQRMLK</sequence>
<dbReference type="InterPro" id="IPR044218">
    <property type="entry name" value="SWEETIE"/>
</dbReference>
<dbReference type="Proteomes" id="UP000619265">
    <property type="component" value="Unassembled WGS sequence"/>
</dbReference>
<proteinExistence type="predicted"/>
<feature type="non-terminal residue" evidence="1">
    <location>
        <position position="172"/>
    </location>
</feature>
<accession>A0A833TXB2</accession>
<reference evidence="1" key="1">
    <citation type="submission" date="2015-10" db="EMBL/GenBank/DDBJ databases">
        <authorList>
            <person name="Martinez-Garcia P.J."/>
            <person name="Crepeau M.W."/>
            <person name="Puiu D."/>
            <person name="Gonzalez-Ibeas D."/>
            <person name="Whalen J."/>
            <person name="Stevens K."/>
            <person name="Paul R."/>
            <person name="Butterfield T."/>
            <person name="Britton M."/>
            <person name="Reagan R."/>
            <person name="Chakraborty S."/>
            <person name="Walawage S.L."/>
            <person name="Vasquez-Gross H.A."/>
            <person name="Cardeno C."/>
            <person name="Famula R."/>
            <person name="Pratt K."/>
            <person name="Kuruganti S."/>
            <person name="Aradhya M.K."/>
            <person name="Leslie C.A."/>
            <person name="Dandekar A.M."/>
            <person name="Salzberg S.L."/>
            <person name="Wegrzyn J.L."/>
            <person name="Langley C.H."/>
            <person name="Neale D.B."/>
        </authorList>
    </citation>
    <scope>NUCLEOTIDE SEQUENCE</scope>
    <source>
        <tissue evidence="1">Leaves</tissue>
    </source>
</reference>
<evidence type="ECO:0000313" key="2">
    <source>
        <dbReference type="Proteomes" id="UP000619265"/>
    </source>
</evidence>
<dbReference type="GO" id="GO:0005975">
    <property type="term" value="P:carbohydrate metabolic process"/>
    <property type="evidence" value="ECO:0007669"/>
    <property type="project" value="InterPro"/>
</dbReference>